<reference evidence="1 2" key="1">
    <citation type="submission" date="2020-02" db="EMBL/GenBank/DDBJ databases">
        <title>Draft genome sequence of Lactococcus sp. Hs20B0-1.</title>
        <authorList>
            <person name="Noda S."/>
            <person name="Yuki M."/>
            <person name="Ohkuma M."/>
        </authorList>
    </citation>
    <scope>NUCLEOTIDE SEQUENCE [LARGE SCALE GENOMIC DNA]</scope>
    <source>
        <strain evidence="1 2">Hs20B0-1</strain>
    </source>
</reference>
<gene>
    <name evidence="1" type="ORF">Hs20B_11080</name>
</gene>
<name>A0A6A0B5P0_9LACT</name>
<keyword evidence="2" id="KW-1185">Reference proteome</keyword>
<dbReference type="EMBL" id="BLLH01000005">
    <property type="protein sequence ID" value="GFH40710.1"/>
    <property type="molecule type" value="Genomic_DNA"/>
</dbReference>
<proteinExistence type="predicted"/>
<evidence type="ECO:0000313" key="1">
    <source>
        <dbReference type="EMBL" id="GFH40710.1"/>
    </source>
</evidence>
<organism evidence="1 2">
    <name type="scientific">Pseudolactococcus insecticola</name>
    <dbReference type="NCBI Taxonomy" id="2709158"/>
    <lineage>
        <taxon>Bacteria</taxon>
        <taxon>Bacillati</taxon>
        <taxon>Bacillota</taxon>
        <taxon>Bacilli</taxon>
        <taxon>Lactobacillales</taxon>
        <taxon>Streptococcaceae</taxon>
        <taxon>Pseudolactococcus</taxon>
    </lineage>
</organism>
<dbReference type="RefSeq" id="WP_172356491.1">
    <property type="nucleotide sequence ID" value="NZ_BLLH01000005.1"/>
</dbReference>
<protein>
    <submittedName>
        <fullName evidence="1">Uncharacterized protein</fullName>
    </submittedName>
</protein>
<dbReference type="AlphaFoldDB" id="A0A6A0B5P0"/>
<accession>A0A6A0B5P0</accession>
<evidence type="ECO:0000313" key="2">
    <source>
        <dbReference type="Proteomes" id="UP000475928"/>
    </source>
</evidence>
<comment type="caution">
    <text evidence="1">The sequence shown here is derived from an EMBL/GenBank/DDBJ whole genome shotgun (WGS) entry which is preliminary data.</text>
</comment>
<sequence length="47" mass="5361">MTMKDGTVGTILEVFDDKEIMIDVEVGEDYEQLTVKISDIKLIEEIN</sequence>
<dbReference type="Proteomes" id="UP000475928">
    <property type="component" value="Unassembled WGS sequence"/>
</dbReference>